<dbReference type="CDD" id="cd11528">
    <property type="entry name" value="NTP-PPase_MazG_Nterm"/>
    <property type="match status" value="1"/>
</dbReference>
<dbReference type="GO" id="GO:0046081">
    <property type="term" value="P:dUTP catabolic process"/>
    <property type="evidence" value="ECO:0007669"/>
    <property type="project" value="TreeGrafter"/>
</dbReference>
<dbReference type="GO" id="GO:0046076">
    <property type="term" value="P:dTTP catabolic process"/>
    <property type="evidence" value="ECO:0007669"/>
    <property type="project" value="TreeGrafter"/>
</dbReference>
<dbReference type="SUPFAM" id="SSF101386">
    <property type="entry name" value="all-alpha NTP pyrophosphatases"/>
    <property type="match status" value="2"/>
</dbReference>
<comment type="caution">
    <text evidence="2">The sequence shown here is derived from an EMBL/GenBank/DDBJ whole genome shotgun (WGS) entry which is preliminary data.</text>
</comment>
<dbReference type="GO" id="GO:0046061">
    <property type="term" value="P:dATP catabolic process"/>
    <property type="evidence" value="ECO:0007669"/>
    <property type="project" value="TreeGrafter"/>
</dbReference>
<accession>A0A9D1LWG2</accession>
<dbReference type="PANTHER" id="PTHR30522:SF0">
    <property type="entry name" value="NUCLEOSIDE TRIPHOSPHATE PYROPHOSPHOHYDROLASE"/>
    <property type="match status" value="1"/>
</dbReference>
<dbReference type="Proteomes" id="UP000824111">
    <property type="component" value="Unassembled WGS sequence"/>
</dbReference>
<feature type="domain" description="NTP pyrophosphohydrolase MazG-like" evidence="1">
    <location>
        <begin position="29"/>
        <end position="102"/>
    </location>
</feature>
<dbReference type="InterPro" id="IPR048015">
    <property type="entry name" value="NTP-PPase_MazG-like_N"/>
</dbReference>
<dbReference type="Pfam" id="PF03819">
    <property type="entry name" value="MazG"/>
    <property type="match status" value="2"/>
</dbReference>
<dbReference type="AlphaFoldDB" id="A0A9D1LWG2"/>
<sequence>MKKQYTLTDLMDILKTLRGENGCPWDRVQTHESLKKSMIEEAYEALDALDAGDDKLFANELGDVLLQVAFHAQIASERGAFGIGDVLNEVCTKLITRHTHVFGTDRAGSEAEALGTWEENKKKEKGQKTYTEALRDVPGSLPALLRAEKVQKKAASAGFDWEDAAGALEKAEEELRELREAVGKQSPAEIEEEYGDLLFALVNVGRHLKLTPELALTAASNKFIGRFAKMEEAAKEEKKELHTMNLQEMDALWDKIKQKY</sequence>
<dbReference type="GO" id="GO:0046047">
    <property type="term" value="P:TTP catabolic process"/>
    <property type="evidence" value="ECO:0007669"/>
    <property type="project" value="TreeGrafter"/>
</dbReference>
<keyword evidence="2" id="KW-0378">Hydrolase</keyword>
<dbReference type="CDD" id="cd11529">
    <property type="entry name" value="NTP-PPase_MazG_Cterm"/>
    <property type="match status" value="1"/>
</dbReference>
<reference evidence="2" key="1">
    <citation type="submission" date="2020-10" db="EMBL/GenBank/DDBJ databases">
        <authorList>
            <person name="Gilroy R."/>
        </authorList>
    </citation>
    <scope>NUCLEOTIDE SEQUENCE</scope>
    <source>
        <strain evidence="2">ChiSjej4B22-9803</strain>
    </source>
</reference>
<dbReference type="EMBL" id="DVND01000209">
    <property type="protein sequence ID" value="HIU49348.1"/>
    <property type="molecule type" value="Genomic_DNA"/>
</dbReference>
<protein>
    <submittedName>
        <fullName evidence="2">Nucleoside triphosphate pyrophosphohydrolase</fullName>
        <ecNumber evidence="2">3.6.1.9</ecNumber>
    </submittedName>
</protein>
<gene>
    <name evidence="2" type="primary">mazG</name>
    <name evidence="2" type="ORF">IAB04_08260</name>
</gene>
<dbReference type="InterPro" id="IPR011551">
    <property type="entry name" value="NTP_PyrPHydrolase_MazG"/>
</dbReference>
<dbReference type="NCBIfam" id="NF007113">
    <property type="entry name" value="PRK09562.1"/>
    <property type="match status" value="1"/>
</dbReference>
<organism evidence="2 3">
    <name type="scientific">Candidatus Avimonoglobus intestinipullorum</name>
    <dbReference type="NCBI Taxonomy" id="2840699"/>
    <lineage>
        <taxon>Bacteria</taxon>
        <taxon>Bacillati</taxon>
        <taxon>Bacillota</taxon>
        <taxon>Clostridia</taxon>
        <taxon>Eubacteriales</taxon>
        <taxon>Candidatus Avimonoglobus</taxon>
    </lineage>
</organism>
<name>A0A9D1LWG2_9FIRM</name>
<dbReference type="NCBIfam" id="TIGR00444">
    <property type="entry name" value="mazG"/>
    <property type="match status" value="1"/>
</dbReference>
<dbReference type="FunFam" id="1.10.287.1080:FF:000001">
    <property type="entry name" value="Nucleoside triphosphate pyrophosphohydrolase"/>
    <property type="match status" value="1"/>
</dbReference>
<dbReference type="GO" id="GO:0047429">
    <property type="term" value="F:nucleoside triphosphate diphosphatase activity"/>
    <property type="evidence" value="ECO:0007669"/>
    <property type="project" value="UniProtKB-EC"/>
</dbReference>
<dbReference type="GO" id="GO:0046052">
    <property type="term" value="P:UTP catabolic process"/>
    <property type="evidence" value="ECO:0007669"/>
    <property type="project" value="TreeGrafter"/>
</dbReference>
<evidence type="ECO:0000313" key="2">
    <source>
        <dbReference type="EMBL" id="HIU49348.1"/>
    </source>
</evidence>
<reference evidence="2" key="2">
    <citation type="journal article" date="2021" name="PeerJ">
        <title>Extensive microbial diversity within the chicken gut microbiome revealed by metagenomics and culture.</title>
        <authorList>
            <person name="Gilroy R."/>
            <person name="Ravi A."/>
            <person name="Getino M."/>
            <person name="Pursley I."/>
            <person name="Horton D.L."/>
            <person name="Alikhan N.F."/>
            <person name="Baker D."/>
            <person name="Gharbi K."/>
            <person name="Hall N."/>
            <person name="Watson M."/>
            <person name="Adriaenssens E.M."/>
            <person name="Foster-Nyarko E."/>
            <person name="Jarju S."/>
            <person name="Secka A."/>
            <person name="Antonio M."/>
            <person name="Oren A."/>
            <person name="Chaudhuri R.R."/>
            <person name="La Ragione R."/>
            <person name="Hildebrand F."/>
            <person name="Pallen M.J."/>
        </authorList>
    </citation>
    <scope>NUCLEOTIDE SEQUENCE</scope>
    <source>
        <strain evidence="2">ChiSjej4B22-9803</strain>
    </source>
</reference>
<dbReference type="FunFam" id="1.10.287.1080:FF:000003">
    <property type="entry name" value="Nucleoside triphosphate pyrophosphohydrolase"/>
    <property type="match status" value="1"/>
</dbReference>
<evidence type="ECO:0000313" key="3">
    <source>
        <dbReference type="Proteomes" id="UP000824111"/>
    </source>
</evidence>
<feature type="domain" description="NTP pyrophosphohydrolase MazG-like" evidence="1">
    <location>
        <begin position="171"/>
        <end position="226"/>
    </location>
</feature>
<proteinExistence type="predicted"/>
<dbReference type="InterPro" id="IPR048011">
    <property type="entry name" value="NTP-PPase_MazG-like_C"/>
</dbReference>
<dbReference type="InterPro" id="IPR004518">
    <property type="entry name" value="MazG-like_dom"/>
</dbReference>
<dbReference type="Gene3D" id="1.10.287.1080">
    <property type="entry name" value="MazG-like"/>
    <property type="match status" value="2"/>
</dbReference>
<dbReference type="EC" id="3.6.1.9" evidence="2"/>
<dbReference type="PANTHER" id="PTHR30522">
    <property type="entry name" value="NUCLEOSIDE TRIPHOSPHATE PYROPHOSPHOHYDROLASE"/>
    <property type="match status" value="1"/>
</dbReference>
<evidence type="ECO:0000259" key="1">
    <source>
        <dbReference type="Pfam" id="PF03819"/>
    </source>
</evidence>
<dbReference type="GO" id="GO:0006950">
    <property type="term" value="P:response to stress"/>
    <property type="evidence" value="ECO:0007669"/>
    <property type="project" value="UniProtKB-ARBA"/>
</dbReference>
<dbReference type="GO" id="GO:0006203">
    <property type="term" value="P:dGTP catabolic process"/>
    <property type="evidence" value="ECO:0007669"/>
    <property type="project" value="TreeGrafter"/>
</dbReference>